<dbReference type="HOGENOM" id="CLU_012510_3_1_1"/>
<dbReference type="SMART" id="SM00248">
    <property type="entry name" value="ANK"/>
    <property type="match status" value="5"/>
</dbReference>
<keyword evidence="7" id="KW-0012">Acyltransferase</keyword>
<dbReference type="EMBL" id="DS268472">
    <property type="protein sequence ID" value="EFP08311.1"/>
    <property type="molecule type" value="Genomic_DNA"/>
</dbReference>
<reference evidence="9" key="1">
    <citation type="submission" date="2007-07" db="EMBL/GenBank/DDBJ databases">
        <title>PCAP assembly of the Caenorhabditis remanei genome.</title>
        <authorList>
            <consortium name="The Caenorhabditis remanei Sequencing Consortium"/>
            <person name="Wilson R.K."/>
        </authorList>
    </citation>
    <scope>NUCLEOTIDE SEQUENCE [LARGE SCALE GENOMIC DNA]</scope>
    <source>
        <strain evidence="9">PB4641</strain>
    </source>
</reference>
<keyword evidence="7" id="KW-0808">Transferase</keyword>
<dbReference type="GO" id="GO:0016020">
    <property type="term" value="C:membrane"/>
    <property type="evidence" value="ECO:0007669"/>
    <property type="project" value="UniProtKB-SubCell"/>
</dbReference>
<evidence type="ECO:0000256" key="6">
    <source>
        <dbReference type="ARBA" id="ARBA00023136"/>
    </source>
</evidence>
<feature type="transmembrane region" description="Helical" evidence="7">
    <location>
        <begin position="328"/>
        <end position="350"/>
    </location>
</feature>
<dbReference type="OrthoDB" id="6781668at2759"/>
<feature type="transmembrane region" description="Helical" evidence="7">
    <location>
        <begin position="490"/>
        <end position="512"/>
    </location>
</feature>
<organism evidence="10">
    <name type="scientific">Caenorhabditis remanei</name>
    <name type="common">Caenorhabditis vulgaris</name>
    <dbReference type="NCBI Taxonomy" id="31234"/>
    <lineage>
        <taxon>Eukaryota</taxon>
        <taxon>Metazoa</taxon>
        <taxon>Ecdysozoa</taxon>
        <taxon>Nematoda</taxon>
        <taxon>Chromadorea</taxon>
        <taxon>Rhabditida</taxon>
        <taxon>Rhabditina</taxon>
        <taxon>Rhabditomorpha</taxon>
        <taxon>Rhabditoidea</taxon>
        <taxon>Rhabditidae</taxon>
        <taxon>Peloderinae</taxon>
        <taxon>Caenorhabditis</taxon>
    </lineage>
</organism>
<sequence length="598" mass="67582">MKRGALSTIEERTETTSGATSATSNTSNSGTKMETKMQIACRAAQQGEIQTVRFLLNGHVSADELDQEGCGLLHWAAINDKVDIIELLLSHHANVNLIGGNLKSTPLHWACYNSHTKAVISLIKNGANPTIRNINGETPLHIAANTGNFTNVAYLLVKCEHIKDWRDNLGRSALMNSAAHSFGLFPIRIFTKVDAYLDFASDDTGDTALHTSMARQNMSGAVELICAGADETKKNKDGKTPYDVVNEKFGKHVREHVKTRNIRENGKTFEKMTSRWFLMQLFTASITGILIVGGLGLFYLTNFWVVLSALIISVPLTFFFLRKKEMDHFGYLPVTYICWMGMAELALLIFDSDGFIHWSLLMVMCTIWVISASFYWLLILTDPGVMPRSTNPFKDFIEQLETKHLERYCFTCWIPKTSFSHHCSQCDKCVDGFDHHCPWIHKCVYRKNLRFFVLFCLTNFIFDVIYVPVLVYMIFISWSSVGFEQTLNDHGVMVLSLLFSVPHIIGAGAITYTQFSQISRHITTIEIIRNTRAKSSSDSDKTTSATTSSHYNPWENRPSMKERIRNIWNLLAFDQFGAEEVCETNSEIVSFETSESHV</sequence>
<dbReference type="PANTHER" id="PTHR24161">
    <property type="entry name" value="ANK_REP_REGION DOMAIN-CONTAINING PROTEIN-RELATED"/>
    <property type="match status" value="1"/>
</dbReference>
<dbReference type="eggNOG" id="KOG0509">
    <property type="taxonomic scope" value="Eukaryota"/>
</dbReference>
<evidence type="ECO:0000313" key="10">
    <source>
        <dbReference type="Proteomes" id="UP000008281"/>
    </source>
</evidence>
<dbReference type="STRING" id="31234.E3MSF4"/>
<dbReference type="InterPro" id="IPR001594">
    <property type="entry name" value="Palmitoyltrfase_DHHC"/>
</dbReference>
<feature type="transmembrane region" description="Helical" evidence="7">
    <location>
        <begin position="276"/>
        <end position="297"/>
    </location>
</feature>
<dbReference type="Pfam" id="PF12796">
    <property type="entry name" value="Ank_2"/>
    <property type="match status" value="1"/>
</dbReference>
<accession>E3MSF4</accession>
<evidence type="ECO:0000256" key="2">
    <source>
        <dbReference type="ARBA" id="ARBA00022692"/>
    </source>
</evidence>
<dbReference type="GO" id="GO:0019706">
    <property type="term" value="F:protein-cysteine S-palmitoyltransferase activity"/>
    <property type="evidence" value="ECO:0007669"/>
    <property type="project" value="UniProtKB-EC"/>
</dbReference>
<evidence type="ECO:0000256" key="5">
    <source>
        <dbReference type="ARBA" id="ARBA00023043"/>
    </source>
</evidence>
<dbReference type="OMA" id="PERHNAT"/>
<keyword evidence="10" id="KW-1185">Reference proteome</keyword>
<evidence type="ECO:0000256" key="8">
    <source>
        <dbReference type="SAM" id="MobiDB-lite"/>
    </source>
</evidence>
<keyword evidence="6 7" id="KW-0472">Membrane</keyword>
<feature type="transmembrane region" description="Helical" evidence="7">
    <location>
        <begin position="451"/>
        <end position="478"/>
    </location>
</feature>
<feature type="region of interest" description="Disordered" evidence="8">
    <location>
        <begin position="1"/>
        <end position="34"/>
    </location>
</feature>
<comment type="catalytic activity">
    <reaction evidence="7">
        <text>L-cysteinyl-[protein] + hexadecanoyl-CoA = S-hexadecanoyl-L-cysteinyl-[protein] + CoA</text>
        <dbReference type="Rhea" id="RHEA:36683"/>
        <dbReference type="Rhea" id="RHEA-COMP:10131"/>
        <dbReference type="Rhea" id="RHEA-COMP:11032"/>
        <dbReference type="ChEBI" id="CHEBI:29950"/>
        <dbReference type="ChEBI" id="CHEBI:57287"/>
        <dbReference type="ChEBI" id="CHEBI:57379"/>
        <dbReference type="ChEBI" id="CHEBI:74151"/>
        <dbReference type="EC" id="2.3.1.225"/>
    </reaction>
</comment>
<dbReference type="InterPro" id="IPR036770">
    <property type="entry name" value="Ankyrin_rpt-contain_sf"/>
</dbReference>
<comment type="subcellular location">
    <subcellularLocation>
        <location evidence="1">Membrane</location>
        <topology evidence="1">Multi-pass membrane protein</topology>
    </subcellularLocation>
</comment>
<dbReference type="InterPro" id="IPR002110">
    <property type="entry name" value="Ankyrin_rpt"/>
</dbReference>
<dbReference type="AlphaFoldDB" id="E3MSF4"/>
<dbReference type="EC" id="2.3.1.225" evidence="7"/>
<dbReference type="Gene3D" id="1.25.40.20">
    <property type="entry name" value="Ankyrin repeat-containing domain"/>
    <property type="match status" value="1"/>
</dbReference>
<dbReference type="Pfam" id="PF00023">
    <property type="entry name" value="Ank"/>
    <property type="match status" value="1"/>
</dbReference>
<feature type="transmembrane region" description="Helical" evidence="7">
    <location>
        <begin position="303"/>
        <end position="321"/>
    </location>
</feature>
<proteinExistence type="inferred from homology"/>
<evidence type="ECO:0000313" key="9">
    <source>
        <dbReference type="EMBL" id="EFP08311.1"/>
    </source>
</evidence>
<feature type="compositionally biased region" description="Low complexity" evidence="8">
    <location>
        <begin position="15"/>
        <end position="31"/>
    </location>
</feature>
<dbReference type="SUPFAM" id="SSF48403">
    <property type="entry name" value="Ankyrin repeat"/>
    <property type="match status" value="1"/>
</dbReference>
<keyword evidence="5" id="KW-0040">ANK repeat</keyword>
<dbReference type="PROSITE" id="PS50216">
    <property type="entry name" value="DHHC"/>
    <property type="match status" value="1"/>
</dbReference>
<comment type="similarity">
    <text evidence="7">Belongs to the DHHC palmitoyltransferase family.</text>
</comment>
<comment type="domain">
    <text evidence="7">The DHHC domain is required for palmitoyltransferase activity.</text>
</comment>
<dbReference type="Pfam" id="PF01529">
    <property type="entry name" value="DHHC"/>
    <property type="match status" value="1"/>
</dbReference>
<name>E3MSF4_CAERE</name>
<evidence type="ECO:0000256" key="4">
    <source>
        <dbReference type="ARBA" id="ARBA00022989"/>
    </source>
</evidence>
<evidence type="ECO:0000256" key="1">
    <source>
        <dbReference type="ARBA" id="ARBA00004141"/>
    </source>
</evidence>
<feature type="region of interest" description="Disordered" evidence="8">
    <location>
        <begin position="535"/>
        <end position="556"/>
    </location>
</feature>
<feature type="transmembrane region" description="Helical" evidence="7">
    <location>
        <begin position="356"/>
        <end position="378"/>
    </location>
</feature>
<keyword evidence="3" id="KW-0677">Repeat</keyword>
<dbReference type="PROSITE" id="PS50297">
    <property type="entry name" value="ANK_REP_REGION"/>
    <property type="match status" value="3"/>
</dbReference>
<dbReference type="PANTHER" id="PTHR24161:SF124">
    <property type="entry name" value="TRANSIENT RECEPTOR POTENTIAL CHANNEL PYREXIA"/>
    <property type="match status" value="1"/>
</dbReference>
<dbReference type="FunCoup" id="E3MSF4">
    <property type="interactions" value="186"/>
</dbReference>
<protein>
    <recommendedName>
        <fullName evidence="7">Palmitoyltransferase</fullName>
        <ecNumber evidence="7">2.3.1.225</ecNumber>
    </recommendedName>
</protein>
<evidence type="ECO:0000256" key="3">
    <source>
        <dbReference type="ARBA" id="ARBA00022737"/>
    </source>
</evidence>
<keyword evidence="4 7" id="KW-1133">Transmembrane helix</keyword>
<keyword evidence="2 7" id="KW-0812">Transmembrane</keyword>
<dbReference type="PROSITE" id="PS50088">
    <property type="entry name" value="ANK_REPEAT"/>
    <property type="match status" value="3"/>
</dbReference>
<evidence type="ECO:0000256" key="7">
    <source>
        <dbReference type="RuleBase" id="RU079119"/>
    </source>
</evidence>
<dbReference type="Proteomes" id="UP000008281">
    <property type="component" value="Unassembled WGS sequence"/>
</dbReference>
<gene>
    <name evidence="9" type="ORF">CRE_16926</name>
</gene>